<evidence type="ECO:0000313" key="2">
    <source>
        <dbReference type="Proteomes" id="UP000824469"/>
    </source>
</evidence>
<feature type="non-terminal residue" evidence="1">
    <location>
        <position position="53"/>
    </location>
</feature>
<reference evidence="1 2" key="1">
    <citation type="journal article" date="2021" name="Nat. Plants">
        <title>The Taxus genome provides insights into paclitaxel biosynthesis.</title>
        <authorList>
            <person name="Xiong X."/>
            <person name="Gou J."/>
            <person name="Liao Q."/>
            <person name="Li Y."/>
            <person name="Zhou Q."/>
            <person name="Bi G."/>
            <person name="Li C."/>
            <person name="Du R."/>
            <person name="Wang X."/>
            <person name="Sun T."/>
            <person name="Guo L."/>
            <person name="Liang H."/>
            <person name="Lu P."/>
            <person name="Wu Y."/>
            <person name="Zhang Z."/>
            <person name="Ro D.K."/>
            <person name="Shang Y."/>
            <person name="Huang S."/>
            <person name="Yan J."/>
        </authorList>
    </citation>
    <scope>NUCLEOTIDE SEQUENCE [LARGE SCALE GENOMIC DNA]</scope>
    <source>
        <strain evidence="1">Ta-2019</strain>
    </source>
</reference>
<organism evidence="1 2">
    <name type="scientific">Taxus chinensis</name>
    <name type="common">Chinese yew</name>
    <name type="synonym">Taxus wallichiana var. chinensis</name>
    <dbReference type="NCBI Taxonomy" id="29808"/>
    <lineage>
        <taxon>Eukaryota</taxon>
        <taxon>Viridiplantae</taxon>
        <taxon>Streptophyta</taxon>
        <taxon>Embryophyta</taxon>
        <taxon>Tracheophyta</taxon>
        <taxon>Spermatophyta</taxon>
        <taxon>Pinopsida</taxon>
        <taxon>Pinidae</taxon>
        <taxon>Conifers II</taxon>
        <taxon>Cupressales</taxon>
        <taxon>Taxaceae</taxon>
        <taxon>Taxus</taxon>
    </lineage>
</organism>
<evidence type="ECO:0000313" key="1">
    <source>
        <dbReference type="EMBL" id="KAH9294825.1"/>
    </source>
</evidence>
<proteinExistence type="predicted"/>
<comment type="caution">
    <text evidence="1">The sequence shown here is derived from an EMBL/GenBank/DDBJ whole genome shotgun (WGS) entry which is preliminary data.</text>
</comment>
<name>A0AA38C6R4_TAXCH</name>
<protein>
    <submittedName>
        <fullName evidence="1">Uncharacterized protein</fullName>
    </submittedName>
</protein>
<dbReference type="EMBL" id="JAHRHJ020000011">
    <property type="protein sequence ID" value="KAH9294825.1"/>
    <property type="molecule type" value="Genomic_DNA"/>
</dbReference>
<dbReference type="Proteomes" id="UP000824469">
    <property type="component" value="Unassembled WGS sequence"/>
</dbReference>
<dbReference type="AlphaFoldDB" id="A0AA38C6R4"/>
<feature type="non-terminal residue" evidence="1">
    <location>
        <position position="1"/>
    </location>
</feature>
<gene>
    <name evidence="1" type="ORF">KI387_038413</name>
</gene>
<keyword evidence="2" id="KW-1185">Reference proteome</keyword>
<sequence length="53" mass="6131">DEVMRNTKVKNDVMIDELTYFLSFCGDEWYGFNPFCVVFGSGDDPLMALGRMR</sequence>
<accession>A0AA38C6R4</accession>